<keyword evidence="3" id="KW-1133">Transmembrane helix</keyword>
<organism evidence="4 5">
    <name type="scientific">Mycolicibacterium tusciae</name>
    <dbReference type="NCBI Taxonomy" id="75922"/>
    <lineage>
        <taxon>Bacteria</taxon>
        <taxon>Bacillati</taxon>
        <taxon>Actinomycetota</taxon>
        <taxon>Actinomycetes</taxon>
        <taxon>Mycobacteriales</taxon>
        <taxon>Mycobacteriaceae</taxon>
        <taxon>Mycolicibacterium</taxon>
    </lineage>
</organism>
<accession>A0A1X0JHP0</accession>
<protein>
    <recommendedName>
        <fullName evidence="6">Transmembrane protein</fullName>
    </recommendedName>
</protein>
<comment type="caution">
    <text evidence="4">The sequence shown here is derived from an EMBL/GenBank/DDBJ whole genome shotgun (WGS) entry which is preliminary data.</text>
</comment>
<dbReference type="GO" id="GO:0016020">
    <property type="term" value="C:membrane"/>
    <property type="evidence" value="ECO:0007669"/>
    <property type="project" value="UniProtKB-SubCell"/>
</dbReference>
<comment type="subcellular location">
    <subcellularLocation>
        <location evidence="1">Membrane</location>
    </subcellularLocation>
</comment>
<proteinExistence type="predicted"/>
<keyword evidence="3" id="KW-0812">Transmembrane</keyword>
<evidence type="ECO:0000256" key="1">
    <source>
        <dbReference type="ARBA" id="ARBA00004370"/>
    </source>
</evidence>
<evidence type="ECO:0000313" key="5">
    <source>
        <dbReference type="Proteomes" id="UP000192411"/>
    </source>
</evidence>
<feature type="transmembrane region" description="Helical" evidence="3">
    <location>
        <begin position="75"/>
        <end position="96"/>
    </location>
</feature>
<evidence type="ECO:0008006" key="6">
    <source>
        <dbReference type="Google" id="ProtNLM"/>
    </source>
</evidence>
<dbReference type="Proteomes" id="UP000192411">
    <property type="component" value="Unassembled WGS sequence"/>
</dbReference>
<dbReference type="AlphaFoldDB" id="A0A1X0JHP0"/>
<dbReference type="RefSeq" id="WP_083128196.1">
    <property type="nucleotide sequence ID" value="NZ_MVIM01000016.1"/>
</dbReference>
<reference evidence="4 5" key="1">
    <citation type="submission" date="2017-02" db="EMBL/GenBank/DDBJ databases">
        <title>The new phylogeny of genus Mycobacterium.</title>
        <authorList>
            <person name="Tortoli E."/>
            <person name="Trovato A."/>
            <person name="Cirillo D.M."/>
        </authorList>
    </citation>
    <scope>NUCLEOTIDE SEQUENCE [LARGE SCALE GENOMIC DNA]</scope>
    <source>
        <strain evidence="4 5">DSM 44338</strain>
    </source>
</reference>
<name>A0A1X0JHP0_9MYCO</name>
<feature type="transmembrane region" description="Helical" evidence="3">
    <location>
        <begin position="33"/>
        <end position="55"/>
    </location>
</feature>
<keyword evidence="2 3" id="KW-0472">Membrane</keyword>
<gene>
    <name evidence="4" type="ORF">BST47_24140</name>
</gene>
<keyword evidence="5" id="KW-1185">Reference proteome</keyword>
<dbReference type="PANTHER" id="PTHR37042:SF4">
    <property type="entry name" value="OUTER MEMBRANE PROTEIN RV1973"/>
    <property type="match status" value="1"/>
</dbReference>
<evidence type="ECO:0000256" key="3">
    <source>
        <dbReference type="SAM" id="Phobius"/>
    </source>
</evidence>
<evidence type="ECO:0000256" key="2">
    <source>
        <dbReference type="ARBA" id="ARBA00023136"/>
    </source>
</evidence>
<feature type="transmembrane region" description="Helical" evidence="3">
    <location>
        <begin position="7"/>
        <end position="27"/>
    </location>
</feature>
<dbReference type="PANTHER" id="PTHR37042">
    <property type="entry name" value="OUTER MEMBRANE PROTEIN RV1973"/>
    <property type="match status" value="1"/>
</dbReference>
<sequence length="229" mass="23694">MRTAWRIGAFDVAAPLAAIAALVYMGVALGWPLWWVSVCSVLCLLIVEGVVINVVLARRDGVTVGTDDDGPRLRLAVAGTAAAALAAAVVVAYLNWSVPDRNLENDTAEVVDIASSVAEASATFTPQSPTASIDRATAMMSSQAADEFKKEFDSVAKDLASRNVSATASTVSAGVEAIGPAAASVAVILHGSQSSPGTPPDTAVLALRVRLSKQDGRWLVDDVSPIHSR</sequence>
<dbReference type="EMBL" id="MVIM01000016">
    <property type="protein sequence ID" value="ORB62423.1"/>
    <property type="molecule type" value="Genomic_DNA"/>
</dbReference>
<dbReference type="STRING" id="75922.BST47_24140"/>
<evidence type="ECO:0000313" key="4">
    <source>
        <dbReference type="EMBL" id="ORB62423.1"/>
    </source>
</evidence>
<dbReference type="OrthoDB" id="4761631at2"/>